<dbReference type="EMBL" id="BMAO01034805">
    <property type="protein sequence ID" value="GFQ99058.1"/>
    <property type="molecule type" value="Genomic_DNA"/>
</dbReference>
<organism evidence="1 2">
    <name type="scientific">Trichonephila clavata</name>
    <name type="common">Joro spider</name>
    <name type="synonym">Nephila clavata</name>
    <dbReference type="NCBI Taxonomy" id="2740835"/>
    <lineage>
        <taxon>Eukaryota</taxon>
        <taxon>Metazoa</taxon>
        <taxon>Ecdysozoa</taxon>
        <taxon>Arthropoda</taxon>
        <taxon>Chelicerata</taxon>
        <taxon>Arachnida</taxon>
        <taxon>Araneae</taxon>
        <taxon>Araneomorphae</taxon>
        <taxon>Entelegynae</taxon>
        <taxon>Araneoidea</taxon>
        <taxon>Nephilidae</taxon>
        <taxon>Trichonephila</taxon>
    </lineage>
</organism>
<gene>
    <name evidence="1" type="ORF">TNCT_684881</name>
</gene>
<proteinExistence type="predicted"/>
<evidence type="ECO:0000313" key="1">
    <source>
        <dbReference type="EMBL" id="GFQ99058.1"/>
    </source>
</evidence>
<accession>A0A8X6HA00</accession>
<name>A0A8X6HA00_TRICU</name>
<reference evidence="1" key="1">
    <citation type="submission" date="2020-07" db="EMBL/GenBank/DDBJ databases">
        <title>Multicomponent nature underlies the extraordinary mechanical properties of spider dragline silk.</title>
        <authorList>
            <person name="Kono N."/>
            <person name="Nakamura H."/>
            <person name="Mori M."/>
            <person name="Yoshida Y."/>
            <person name="Ohtoshi R."/>
            <person name="Malay A.D."/>
            <person name="Moran D.A.P."/>
            <person name="Tomita M."/>
            <person name="Numata K."/>
            <person name="Arakawa K."/>
        </authorList>
    </citation>
    <scope>NUCLEOTIDE SEQUENCE</scope>
</reference>
<keyword evidence="2" id="KW-1185">Reference proteome</keyword>
<dbReference type="AlphaFoldDB" id="A0A8X6HA00"/>
<sequence>MDAFSAQRRYPAVHGQVGGIVLLSKETCTVGKPIPLCPGDLKHCIVILKRSSVVQRHIKNTALLNNEWDRGRDGSEKVARDIKSGHCDPKKWACFSIRTFSNERPWAVSLFRKGIHCVLKCLRRSIDSYTDARREVSRTALSYGSLCCSSKSLKYSWTVLNHCFVVWMDAFSAQRRYPAVHGQVGGIVLLSKETCTVGKPIPLCPGDLKHCIVILKRSSVVQRHIKNTALLNNEWDRGRDGSEKVAP</sequence>
<protein>
    <submittedName>
        <fullName evidence="1">Uncharacterized protein</fullName>
    </submittedName>
</protein>
<dbReference type="Proteomes" id="UP000887116">
    <property type="component" value="Unassembled WGS sequence"/>
</dbReference>
<evidence type="ECO:0000313" key="2">
    <source>
        <dbReference type="Proteomes" id="UP000887116"/>
    </source>
</evidence>
<comment type="caution">
    <text evidence="1">The sequence shown here is derived from an EMBL/GenBank/DDBJ whole genome shotgun (WGS) entry which is preliminary data.</text>
</comment>